<dbReference type="EMBL" id="CAXAMN010009446">
    <property type="protein sequence ID" value="CAK9028719.1"/>
    <property type="molecule type" value="Genomic_DNA"/>
</dbReference>
<name>A0ABP0KS12_9DINO</name>
<evidence type="ECO:0000313" key="3">
    <source>
        <dbReference type="Proteomes" id="UP001642484"/>
    </source>
</evidence>
<gene>
    <name evidence="2" type="ORF">CCMP2556_LOCUS17205</name>
</gene>
<feature type="compositionally biased region" description="Low complexity" evidence="1">
    <location>
        <begin position="238"/>
        <end position="252"/>
    </location>
</feature>
<evidence type="ECO:0000256" key="1">
    <source>
        <dbReference type="SAM" id="MobiDB-lite"/>
    </source>
</evidence>
<feature type="compositionally biased region" description="Basic residues" evidence="1">
    <location>
        <begin position="258"/>
        <end position="270"/>
    </location>
</feature>
<evidence type="ECO:0000313" key="2">
    <source>
        <dbReference type="EMBL" id="CAK9028719.1"/>
    </source>
</evidence>
<feature type="compositionally biased region" description="Basic and acidic residues" evidence="1">
    <location>
        <begin position="1"/>
        <end position="24"/>
    </location>
</feature>
<sequence>MGRSEKHAKDSKRNEKKVKKDEKLKKKKDKKKSSSSSSSSEPDEKETLLANAVASSFGLKPKALILNSRVQKVSDLKVYWIASILGRQHPSLTEQSLMLVGGELYEMKKHALSTLKLSEQTPASLQIRVELASAAAMAEKKWRDRLLTILDKVAGMNDLSVIGQRNSVTSIRRAVASEIEQRSSDEDSKVQWHVELKQLISNFKAAAKKDLDDMAGSPKTEPGSSTRVPSSRFRESEPLSSEGSDSSKSGSTPPRPVQAKKAKKEKKRRTLHGEQRDADIFQDRFARNVRPFDAPTTSSAKDQPDGAATAEEENLFTFFKEELNRIVKHTNDISLFIKCLIADGIDNVSCLLDAAESGWMPTAEVCGAAAREVLGCISWKGRQSCVAFMKHVAEPDNLANYNKKVNAPDKLPDKPLNERLTQVEATKPPSQPASPEKPTAHELTLARMQPVPRSPSSGSD</sequence>
<protein>
    <recommendedName>
        <fullName evidence="4">TFIIS N-terminal domain-containing protein</fullName>
    </recommendedName>
</protein>
<accession>A0ABP0KS12</accession>
<evidence type="ECO:0008006" key="4">
    <source>
        <dbReference type="Google" id="ProtNLM"/>
    </source>
</evidence>
<organism evidence="2 3">
    <name type="scientific">Durusdinium trenchii</name>
    <dbReference type="NCBI Taxonomy" id="1381693"/>
    <lineage>
        <taxon>Eukaryota</taxon>
        <taxon>Sar</taxon>
        <taxon>Alveolata</taxon>
        <taxon>Dinophyceae</taxon>
        <taxon>Suessiales</taxon>
        <taxon>Symbiodiniaceae</taxon>
        <taxon>Durusdinium</taxon>
    </lineage>
</organism>
<feature type="region of interest" description="Disordered" evidence="1">
    <location>
        <begin position="1"/>
        <end position="45"/>
    </location>
</feature>
<dbReference type="Proteomes" id="UP001642484">
    <property type="component" value="Unassembled WGS sequence"/>
</dbReference>
<feature type="compositionally biased region" description="Basic and acidic residues" evidence="1">
    <location>
        <begin position="406"/>
        <end position="417"/>
    </location>
</feature>
<proteinExistence type="predicted"/>
<feature type="region of interest" description="Disordered" evidence="1">
    <location>
        <begin position="211"/>
        <end position="282"/>
    </location>
</feature>
<feature type="compositionally biased region" description="Basic and acidic residues" evidence="1">
    <location>
        <begin position="271"/>
        <end position="282"/>
    </location>
</feature>
<comment type="caution">
    <text evidence="2">The sequence shown here is derived from an EMBL/GenBank/DDBJ whole genome shotgun (WGS) entry which is preliminary data.</text>
</comment>
<keyword evidence="3" id="KW-1185">Reference proteome</keyword>
<reference evidence="2 3" key="1">
    <citation type="submission" date="2024-02" db="EMBL/GenBank/DDBJ databases">
        <authorList>
            <person name="Chen Y."/>
            <person name="Shah S."/>
            <person name="Dougan E. K."/>
            <person name="Thang M."/>
            <person name="Chan C."/>
        </authorList>
    </citation>
    <scope>NUCLEOTIDE SEQUENCE [LARGE SCALE GENOMIC DNA]</scope>
</reference>
<feature type="region of interest" description="Disordered" evidence="1">
    <location>
        <begin position="403"/>
        <end position="460"/>
    </location>
</feature>